<organism evidence="2 3">
    <name type="scientific">Portunus trituberculatus</name>
    <name type="common">Swimming crab</name>
    <name type="synonym">Neptunus trituberculatus</name>
    <dbReference type="NCBI Taxonomy" id="210409"/>
    <lineage>
        <taxon>Eukaryota</taxon>
        <taxon>Metazoa</taxon>
        <taxon>Ecdysozoa</taxon>
        <taxon>Arthropoda</taxon>
        <taxon>Crustacea</taxon>
        <taxon>Multicrustacea</taxon>
        <taxon>Malacostraca</taxon>
        <taxon>Eumalacostraca</taxon>
        <taxon>Eucarida</taxon>
        <taxon>Decapoda</taxon>
        <taxon>Pleocyemata</taxon>
        <taxon>Brachyura</taxon>
        <taxon>Eubrachyura</taxon>
        <taxon>Portunoidea</taxon>
        <taxon>Portunidae</taxon>
        <taxon>Portuninae</taxon>
        <taxon>Portunus</taxon>
    </lineage>
</organism>
<name>A0A5B7F1Q0_PORTR</name>
<accession>A0A5B7F1Q0</accession>
<protein>
    <submittedName>
        <fullName evidence="2">Uncharacterized protein</fullName>
    </submittedName>
</protein>
<dbReference type="EMBL" id="VSRR010004237">
    <property type="protein sequence ID" value="MPC39033.1"/>
    <property type="molecule type" value="Genomic_DNA"/>
</dbReference>
<feature type="region of interest" description="Disordered" evidence="1">
    <location>
        <begin position="19"/>
        <end position="38"/>
    </location>
</feature>
<reference evidence="2 3" key="1">
    <citation type="submission" date="2019-05" db="EMBL/GenBank/DDBJ databases">
        <title>Another draft genome of Portunus trituberculatus and its Hox gene families provides insights of decapod evolution.</title>
        <authorList>
            <person name="Jeong J.-H."/>
            <person name="Song I."/>
            <person name="Kim S."/>
            <person name="Choi T."/>
            <person name="Kim D."/>
            <person name="Ryu S."/>
            <person name="Kim W."/>
        </authorList>
    </citation>
    <scope>NUCLEOTIDE SEQUENCE [LARGE SCALE GENOMIC DNA]</scope>
    <source>
        <tissue evidence="2">Muscle</tissue>
    </source>
</reference>
<feature type="compositionally biased region" description="Basic and acidic residues" evidence="1">
    <location>
        <begin position="20"/>
        <end position="33"/>
    </location>
</feature>
<keyword evidence="3" id="KW-1185">Reference proteome</keyword>
<sequence length="72" mass="8079">MMPPHISDKDGQLFIVMSSPHEEPARNNDELPRPRSPLSVPERLMNGWHALCHTSPLVLIACQAPIPYQLPT</sequence>
<proteinExistence type="predicted"/>
<evidence type="ECO:0000313" key="3">
    <source>
        <dbReference type="Proteomes" id="UP000324222"/>
    </source>
</evidence>
<gene>
    <name evidence="2" type="ORF">E2C01_032552</name>
</gene>
<comment type="caution">
    <text evidence="2">The sequence shown here is derived from an EMBL/GenBank/DDBJ whole genome shotgun (WGS) entry which is preliminary data.</text>
</comment>
<dbReference type="Proteomes" id="UP000324222">
    <property type="component" value="Unassembled WGS sequence"/>
</dbReference>
<dbReference type="AlphaFoldDB" id="A0A5B7F1Q0"/>
<evidence type="ECO:0000256" key="1">
    <source>
        <dbReference type="SAM" id="MobiDB-lite"/>
    </source>
</evidence>
<evidence type="ECO:0000313" key="2">
    <source>
        <dbReference type="EMBL" id="MPC39033.1"/>
    </source>
</evidence>